<accession>A0AAV6VI12</accession>
<proteinExistence type="predicted"/>
<dbReference type="Proteomes" id="UP000827092">
    <property type="component" value="Unassembled WGS sequence"/>
</dbReference>
<reference evidence="2 3" key="1">
    <citation type="journal article" date="2022" name="Nat. Ecol. Evol.">
        <title>A masculinizing supergene underlies an exaggerated male reproductive morph in a spider.</title>
        <authorList>
            <person name="Hendrickx F."/>
            <person name="De Corte Z."/>
            <person name="Sonet G."/>
            <person name="Van Belleghem S.M."/>
            <person name="Kostlbacher S."/>
            <person name="Vangestel C."/>
        </authorList>
    </citation>
    <scope>NUCLEOTIDE SEQUENCE [LARGE SCALE GENOMIC DNA]</scope>
    <source>
        <strain evidence="2">W744_W776</strain>
    </source>
</reference>
<name>A0AAV6VI12_9ARAC</name>
<protein>
    <submittedName>
        <fullName evidence="2">Uncharacterized protein</fullName>
    </submittedName>
</protein>
<evidence type="ECO:0000313" key="2">
    <source>
        <dbReference type="EMBL" id="KAG8195763.1"/>
    </source>
</evidence>
<sequence>MSLPPTIKSETLVPYKDNFESQNPPSSYRLQSRSNSCNRKTPNTPSPRRESTSFLPNPKNPALAYPEGNRPLAITLGNHFPIVFSNSVPEKPRNFISGVA</sequence>
<comment type="caution">
    <text evidence="2">The sequence shown here is derived from an EMBL/GenBank/DDBJ whole genome shotgun (WGS) entry which is preliminary data.</text>
</comment>
<feature type="compositionally biased region" description="Polar residues" evidence="1">
    <location>
        <begin position="20"/>
        <end position="43"/>
    </location>
</feature>
<organism evidence="2 3">
    <name type="scientific">Oedothorax gibbosus</name>
    <dbReference type="NCBI Taxonomy" id="931172"/>
    <lineage>
        <taxon>Eukaryota</taxon>
        <taxon>Metazoa</taxon>
        <taxon>Ecdysozoa</taxon>
        <taxon>Arthropoda</taxon>
        <taxon>Chelicerata</taxon>
        <taxon>Arachnida</taxon>
        <taxon>Araneae</taxon>
        <taxon>Araneomorphae</taxon>
        <taxon>Entelegynae</taxon>
        <taxon>Araneoidea</taxon>
        <taxon>Linyphiidae</taxon>
        <taxon>Erigoninae</taxon>
        <taxon>Oedothorax</taxon>
    </lineage>
</organism>
<dbReference type="EMBL" id="JAFNEN010000079">
    <property type="protein sequence ID" value="KAG8195763.1"/>
    <property type="molecule type" value="Genomic_DNA"/>
</dbReference>
<dbReference type="AlphaFoldDB" id="A0AAV6VI12"/>
<evidence type="ECO:0000256" key="1">
    <source>
        <dbReference type="SAM" id="MobiDB-lite"/>
    </source>
</evidence>
<evidence type="ECO:0000313" key="3">
    <source>
        <dbReference type="Proteomes" id="UP000827092"/>
    </source>
</evidence>
<keyword evidence="3" id="KW-1185">Reference proteome</keyword>
<gene>
    <name evidence="2" type="ORF">JTE90_010639</name>
</gene>
<feature type="region of interest" description="Disordered" evidence="1">
    <location>
        <begin position="1"/>
        <end position="68"/>
    </location>
</feature>